<name>A0ABN2IVF9_9ACTN</name>
<keyword evidence="6" id="KW-1185">Reference proteome</keyword>
<feature type="domain" description="Glycosyltransferase subfamily 4-like N-terminal" evidence="4">
    <location>
        <begin position="56"/>
        <end position="178"/>
    </location>
</feature>
<keyword evidence="1" id="KW-0328">Glycosyltransferase</keyword>
<evidence type="ECO:0000313" key="6">
    <source>
        <dbReference type="Proteomes" id="UP001500383"/>
    </source>
</evidence>
<evidence type="ECO:0000313" key="5">
    <source>
        <dbReference type="EMBL" id="GAA1712603.1"/>
    </source>
</evidence>
<organism evidence="5 6">
    <name type="scientific">Dietzia cercidiphylli</name>
    <dbReference type="NCBI Taxonomy" id="498199"/>
    <lineage>
        <taxon>Bacteria</taxon>
        <taxon>Bacillati</taxon>
        <taxon>Actinomycetota</taxon>
        <taxon>Actinomycetes</taxon>
        <taxon>Mycobacteriales</taxon>
        <taxon>Dietziaceae</taxon>
        <taxon>Dietzia</taxon>
    </lineage>
</organism>
<evidence type="ECO:0000256" key="3">
    <source>
        <dbReference type="SAM" id="MobiDB-lite"/>
    </source>
</evidence>
<sequence>MTSSTSPTSAPLRVRSIPAGHDYVRHAVGRAADPTSGGAPGVATDPTSGAATDPAGIVVLADPLLDPAEPSRWWPHPALEAAERPEVLDGADLVHVHFGYEHRSPAQVAEFVAAVRSRGSPLVVTVHDLTNPHEADPAAHLERTGHLVLGADAVVTLTAGAAGEIRRRWGVDSQVIPHPRLMPVGVTEPYRLRRLEQAGHPGPHTARPPGRRTVGVVLGSLRAGVAAEGLLPQLADALPAGADLVVMVRSDALAAAHAPGHARHEAALALDTLAERPDVEVRSHDLLTDDELCRALAGFDALVLPHRHGTHSGWLELCRDLGLPPVIPRVGYLVEQWGSPAGSYDPADPTVTELRRGLSTALGGPPVPARAADAEDGAVAAAHAALYRAARAAVASRRGVDSDHVFPRD</sequence>
<dbReference type="InterPro" id="IPR028098">
    <property type="entry name" value="Glyco_trans_4-like_N"/>
</dbReference>
<dbReference type="Proteomes" id="UP001500383">
    <property type="component" value="Unassembled WGS sequence"/>
</dbReference>
<dbReference type="Pfam" id="PF13439">
    <property type="entry name" value="Glyco_transf_4"/>
    <property type="match status" value="1"/>
</dbReference>
<feature type="region of interest" description="Disordered" evidence="3">
    <location>
        <begin position="30"/>
        <end position="50"/>
    </location>
</feature>
<accession>A0ABN2IVF9</accession>
<reference evidence="5 6" key="1">
    <citation type="journal article" date="2019" name="Int. J. Syst. Evol. Microbiol.">
        <title>The Global Catalogue of Microorganisms (GCM) 10K type strain sequencing project: providing services to taxonomists for standard genome sequencing and annotation.</title>
        <authorList>
            <consortium name="The Broad Institute Genomics Platform"/>
            <consortium name="The Broad Institute Genome Sequencing Center for Infectious Disease"/>
            <person name="Wu L."/>
            <person name="Ma J."/>
        </authorList>
    </citation>
    <scope>NUCLEOTIDE SEQUENCE [LARGE SCALE GENOMIC DNA]</scope>
    <source>
        <strain evidence="5 6">JCM 16002</strain>
    </source>
</reference>
<protein>
    <recommendedName>
        <fullName evidence="4">Glycosyltransferase subfamily 4-like N-terminal domain-containing protein</fullName>
    </recommendedName>
</protein>
<dbReference type="RefSeq" id="WP_344392366.1">
    <property type="nucleotide sequence ID" value="NZ_BAAAQG010000010.1"/>
</dbReference>
<evidence type="ECO:0000256" key="2">
    <source>
        <dbReference type="ARBA" id="ARBA00022679"/>
    </source>
</evidence>
<gene>
    <name evidence="5" type="ORF">GCM10009831_22870</name>
</gene>
<dbReference type="Gene3D" id="3.40.50.2000">
    <property type="entry name" value="Glycogen Phosphorylase B"/>
    <property type="match status" value="1"/>
</dbReference>
<dbReference type="EMBL" id="BAAAQG010000010">
    <property type="protein sequence ID" value="GAA1712603.1"/>
    <property type="molecule type" value="Genomic_DNA"/>
</dbReference>
<evidence type="ECO:0000259" key="4">
    <source>
        <dbReference type="Pfam" id="PF13439"/>
    </source>
</evidence>
<proteinExistence type="predicted"/>
<keyword evidence="2" id="KW-0808">Transferase</keyword>
<comment type="caution">
    <text evidence="5">The sequence shown here is derived from an EMBL/GenBank/DDBJ whole genome shotgun (WGS) entry which is preliminary data.</text>
</comment>
<evidence type="ECO:0000256" key="1">
    <source>
        <dbReference type="ARBA" id="ARBA00022676"/>
    </source>
</evidence>
<dbReference type="SUPFAM" id="SSF53756">
    <property type="entry name" value="UDP-Glycosyltransferase/glycogen phosphorylase"/>
    <property type="match status" value="1"/>
</dbReference>